<reference evidence="3" key="1">
    <citation type="journal article" date="2019" name="Int. J. Syst. Evol. Microbiol.">
        <title>The Global Catalogue of Microorganisms (GCM) 10K type strain sequencing project: providing services to taxonomists for standard genome sequencing and annotation.</title>
        <authorList>
            <consortium name="The Broad Institute Genomics Platform"/>
            <consortium name="The Broad Institute Genome Sequencing Center for Infectious Disease"/>
            <person name="Wu L."/>
            <person name="Ma J."/>
        </authorList>
    </citation>
    <scope>NUCLEOTIDE SEQUENCE [LARGE SCALE GENOMIC DNA]</scope>
    <source>
        <strain evidence="3">JCM 4524</strain>
    </source>
</reference>
<proteinExistence type="predicted"/>
<keyword evidence="1" id="KW-0812">Transmembrane</keyword>
<protein>
    <submittedName>
        <fullName evidence="2">Uncharacterized protein</fullName>
    </submittedName>
</protein>
<keyword evidence="3" id="KW-1185">Reference proteome</keyword>
<evidence type="ECO:0000313" key="2">
    <source>
        <dbReference type="EMBL" id="GAA2657633.1"/>
    </source>
</evidence>
<dbReference type="EMBL" id="BAAASJ010000115">
    <property type="protein sequence ID" value="GAA2657633.1"/>
    <property type="molecule type" value="Genomic_DNA"/>
</dbReference>
<dbReference type="Proteomes" id="UP001500151">
    <property type="component" value="Unassembled WGS sequence"/>
</dbReference>
<name>A0ABP6E585_9ACTN</name>
<evidence type="ECO:0000313" key="3">
    <source>
        <dbReference type="Proteomes" id="UP001500151"/>
    </source>
</evidence>
<dbReference type="RefSeq" id="WP_344395548.1">
    <property type="nucleotide sequence ID" value="NZ_BAAASJ010000115.1"/>
</dbReference>
<sequence>METDETGSAVVTGQANRLVTTGCLTFLIALISVLGVLVSWLWYRHWHDGNVNSERRARTLASIRELARDAADDTARALDTSGATDADALTEVIWRHTEAPVITYDASRREFTATAAKSALYDNKVVVPGGGPIKVTRCFVFTYTHRPGQAWTSRVSERDDEVCRPGTELSGLVRLTRTRISGMYAEDLTRAGVQKALDPTGRLRSYDVKSVVRRGDTVIVTILVSSSEKAVDQCYRFTRPVPGDDVQGSAAAVPASSC</sequence>
<keyword evidence="1" id="KW-0472">Membrane</keyword>
<feature type="transmembrane region" description="Helical" evidence="1">
    <location>
        <begin position="18"/>
        <end position="43"/>
    </location>
</feature>
<comment type="caution">
    <text evidence="2">The sequence shown here is derived from an EMBL/GenBank/DDBJ whole genome shotgun (WGS) entry which is preliminary data.</text>
</comment>
<gene>
    <name evidence="2" type="ORF">GCM10010307_72510</name>
</gene>
<evidence type="ECO:0000256" key="1">
    <source>
        <dbReference type="SAM" id="Phobius"/>
    </source>
</evidence>
<keyword evidence="1" id="KW-1133">Transmembrane helix</keyword>
<accession>A0ABP6E585</accession>
<organism evidence="2 3">
    <name type="scientific">Streptomyces vastus</name>
    <dbReference type="NCBI Taxonomy" id="285451"/>
    <lineage>
        <taxon>Bacteria</taxon>
        <taxon>Bacillati</taxon>
        <taxon>Actinomycetota</taxon>
        <taxon>Actinomycetes</taxon>
        <taxon>Kitasatosporales</taxon>
        <taxon>Streptomycetaceae</taxon>
        <taxon>Streptomyces</taxon>
    </lineage>
</organism>